<evidence type="ECO:0000256" key="4">
    <source>
        <dbReference type="ARBA" id="ARBA00023284"/>
    </source>
</evidence>
<keyword evidence="4" id="KW-0676">Redox-active center</keyword>
<dbReference type="CDD" id="cd02966">
    <property type="entry name" value="TlpA_like_family"/>
    <property type="match status" value="1"/>
</dbReference>
<sequence length="338" mass="38419">MKKLLCLIVLLGALTSCKNDKKDVKNYASLSGEIANLNTKTLLLANSQLGFQKNIKVDENGVFKDTFSLKKGIYSLKVGATPVILFLRNGDSININSDANNVNETLSLTGIGYKESAFLVKSMESNKKFLENENLFKLTKNNFDAKVNDFINDFNGSLGKSSKDSLFIAQQKENANRLKQYVERIYPKKNFIFTKLNKGTPSPKFTKFENYEGGTMSLDDLKGKYVYIDVWATWCFPCKKEIPYLKSVEKQYHNKNIVFVSISTDAKRNYDTWKKMIKDKEMGGVQLYANEDQSFSRAYFINSIPRFILIDPQGNIVDADAPRPSDPRLIELFNSLEI</sequence>
<dbReference type="PROSITE" id="PS51257">
    <property type="entry name" value="PROKAR_LIPOPROTEIN"/>
    <property type="match status" value="1"/>
</dbReference>
<proteinExistence type="predicted"/>
<evidence type="ECO:0000313" key="7">
    <source>
        <dbReference type="Proteomes" id="UP001497602"/>
    </source>
</evidence>
<keyword evidence="3" id="KW-1015">Disulfide bond</keyword>
<comment type="subcellular location">
    <subcellularLocation>
        <location evidence="1">Cell envelope</location>
    </subcellularLocation>
</comment>
<gene>
    <name evidence="6" type="ORF">T190115A13A_20189</name>
</gene>
<dbReference type="RefSeq" id="WP_348738609.1">
    <property type="nucleotide sequence ID" value="NZ_CAXJRC010000022.1"/>
</dbReference>
<dbReference type="PROSITE" id="PS51352">
    <property type="entry name" value="THIOREDOXIN_2"/>
    <property type="match status" value="1"/>
</dbReference>
<dbReference type="InterPro" id="IPR050553">
    <property type="entry name" value="Thioredoxin_ResA/DsbE_sf"/>
</dbReference>
<evidence type="ECO:0000256" key="2">
    <source>
        <dbReference type="ARBA" id="ARBA00022748"/>
    </source>
</evidence>
<evidence type="ECO:0000313" key="6">
    <source>
        <dbReference type="EMBL" id="CAL2106909.1"/>
    </source>
</evidence>
<dbReference type="InterPro" id="IPR036249">
    <property type="entry name" value="Thioredoxin-like_sf"/>
</dbReference>
<evidence type="ECO:0000256" key="1">
    <source>
        <dbReference type="ARBA" id="ARBA00004196"/>
    </source>
</evidence>
<dbReference type="InterPro" id="IPR013766">
    <property type="entry name" value="Thioredoxin_domain"/>
</dbReference>
<dbReference type="PANTHER" id="PTHR42852">
    <property type="entry name" value="THIOL:DISULFIDE INTERCHANGE PROTEIN DSBE"/>
    <property type="match status" value="1"/>
</dbReference>
<evidence type="ECO:0000256" key="3">
    <source>
        <dbReference type="ARBA" id="ARBA00023157"/>
    </source>
</evidence>
<dbReference type="Gene3D" id="3.40.30.10">
    <property type="entry name" value="Glutaredoxin"/>
    <property type="match status" value="1"/>
</dbReference>
<keyword evidence="2" id="KW-0201">Cytochrome c-type biogenesis</keyword>
<dbReference type="EMBL" id="CAXJRC010000022">
    <property type="protein sequence ID" value="CAL2106909.1"/>
    <property type="molecule type" value="Genomic_DNA"/>
</dbReference>
<dbReference type="Proteomes" id="UP001497602">
    <property type="component" value="Unassembled WGS sequence"/>
</dbReference>
<protein>
    <submittedName>
        <fullName evidence="6">Thioredoxin domain-containing protein</fullName>
    </submittedName>
</protein>
<keyword evidence="7" id="KW-1185">Reference proteome</keyword>
<dbReference type="PANTHER" id="PTHR42852:SF6">
    <property type="entry name" value="THIOL:DISULFIDE INTERCHANGE PROTEIN DSBE"/>
    <property type="match status" value="1"/>
</dbReference>
<dbReference type="Pfam" id="PF00578">
    <property type="entry name" value="AhpC-TSA"/>
    <property type="match status" value="1"/>
</dbReference>
<evidence type="ECO:0000259" key="5">
    <source>
        <dbReference type="PROSITE" id="PS51352"/>
    </source>
</evidence>
<accession>A0ABM9PMH7</accession>
<reference evidence="6 7" key="1">
    <citation type="submission" date="2024-05" db="EMBL/GenBank/DDBJ databases">
        <authorList>
            <person name="Duchaud E."/>
        </authorList>
    </citation>
    <scope>NUCLEOTIDE SEQUENCE [LARGE SCALE GENOMIC DNA]</scope>
    <source>
        <strain evidence="6">Ena-SAMPLE-TAB-13-05-2024-13:56:06:370-140305</strain>
    </source>
</reference>
<name>A0ABM9PMH7_9FLAO</name>
<dbReference type="InterPro" id="IPR000866">
    <property type="entry name" value="AhpC/TSA"/>
</dbReference>
<organism evidence="6 7">
    <name type="scientific">Tenacibaculum vairaonense</name>
    <dbReference type="NCBI Taxonomy" id="3137860"/>
    <lineage>
        <taxon>Bacteria</taxon>
        <taxon>Pseudomonadati</taxon>
        <taxon>Bacteroidota</taxon>
        <taxon>Flavobacteriia</taxon>
        <taxon>Flavobacteriales</taxon>
        <taxon>Flavobacteriaceae</taxon>
        <taxon>Tenacibaculum</taxon>
    </lineage>
</organism>
<comment type="caution">
    <text evidence="6">The sequence shown here is derived from an EMBL/GenBank/DDBJ whole genome shotgun (WGS) entry which is preliminary data.</text>
</comment>
<dbReference type="SUPFAM" id="SSF52833">
    <property type="entry name" value="Thioredoxin-like"/>
    <property type="match status" value="1"/>
</dbReference>
<feature type="domain" description="Thioredoxin" evidence="5">
    <location>
        <begin position="196"/>
        <end position="338"/>
    </location>
</feature>